<dbReference type="SUPFAM" id="SSF52402">
    <property type="entry name" value="Adenine nucleotide alpha hydrolases-like"/>
    <property type="match status" value="2"/>
</dbReference>
<feature type="domain" description="UspA" evidence="2">
    <location>
        <begin position="1"/>
        <end position="142"/>
    </location>
</feature>
<name>A0ABY8L596_9FLAO</name>
<dbReference type="Proteomes" id="UP001232001">
    <property type="component" value="Chromosome"/>
</dbReference>
<dbReference type="PANTHER" id="PTHR46268">
    <property type="entry name" value="STRESS RESPONSE PROTEIN NHAX"/>
    <property type="match status" value="1"/>
</dbReference>
<gene>
    <name evidence="3" type="ORF">P8625_14205</name>
</gene>
<dbReference type="Pfam" id="PF00582">
    <property type="entry name" value="Usp"/>
    <property type="match status" value="1"/>
</dbReference>
<reference evidence="3 4" key="1">
    <citation type="submission" date="2023-04" db="EMBL/GenBank/DDBJ databases">
        <title>Tenacibaculum tangerinum sp. nov., isolated from sea tidal flat of South Korea.</title>
        <authorList>
            <person name="Lee S.H."/>
            <person name="Kim J.-J."/>
        </authorList>
    </citation>
    <scope>NUCLEOTIDE SEQUENCE [LARGE SCALE GENOMIC DNA]</scope>
    <source>
        <strain evidence="3 4">GRR-S3-23</strain>
    </source>
</reference>
<organism evidence="3 4">
    <name type="scientific">Tenacibaculum tangerinum</name>
    <dbReference type="NCBI Taxonomy" id="3038772"/>
    <lineage>
        <taxon>Bacteria</taxon>
        <taxon>Pseudomonadati</taxon>
        <taxon>Bacteroidota</taxon>
        <taxon>Flavobacteriia</taxon>
        <taxon>Flavobacteriales</taxon>
        <taxon>Flavobacteriaceae</taxon>
        <taxon>Tenacibaculum</taxon>
    </lineage>
</organism>
<keyword evidence="4" id="KW-1185">Reference proteome</keyword>
<protein>
    <submittedName>
        <fullName evidence="3">Universal stress protein</fullName>
    </submittedName>
</protein>
<dbReference type="CDD" id="cd00293">
    <property type="entry name" value="USP-like"/>
    <property type="match status" value="1"/>
</dbReference>
<evidence type="ECO:0000313" key="3">
    <source>
        <dbReference type="EMBL" id="WGH75209.1"/>
    </source>
</evidence>
<dbReference type="InterPro" id="IPR014729">
    <property type="entry name" value="Rossmann-like_a/b/a_fold"/>
</dbReference>
<comment type="similarity">
    <text evidence="1">Belongs to the universal stress protein A family.</text>
</comment>
<dbReference type="Gene3D" id="3.40.50.620">
    <property type="entry name" value="HUPs"/>
    <property type="match status" value="2"/>
</dbReference>
<sequence length="277" mass="32203">MKNILIPYNFSGAAINALNYTKQLFKEVEVNICLLNVYVSQPSEMLSDEENEKWFNEMDNEIEEELKYLIDVLKREGANFNYDYVVASNSLTKAVKNTVREKNIDVIIAGTKGAKGLAETFIGTNAMKIINTINECPILVVPMHYKYKPLHQIVFSTNFKRKFTIKELQFLINLCVLKKCMLEVVSLSEENFLSENQQRNKVKLRELLQELNVVYEKLDWKDSETITLEEHIEETESELLVLINHKHNFFNRLLDENVLKKSAFHSKIPILILPEIV</sequence>
<evidence type="ECO:0000259" key="2">
    <source>
        <dbReference type="Pfam" id="PF00582"/>
    </source>
</evidence>
<dbReference type="RefSeq" id="WP_279651098.1">
    <property type="nucleotide sequence ID" value="NZ_CP122539.1"/>
</dbReference>
<evidence type="ECO:0000256" key="1">
    <source>
        <dbReference type="ARBA" id="ARBA00008791"/>
    </source>
</evidence>
<proteinExistence type="inferred from homology"/>
<evidence type="ECO:0000313" key="4">
    <source>
        <dbReference type="Proteomes" id="UP001232001"/>
    </source>
</evidence>
<dbReference type="PANTHER" id="PTHR46268:SF6">
    <property type="entry name" value="UNIVERSAL STRESS PROTEIN UP12"/>
    <property type="match status" value="1"/>
</dbReference>
<dbReference type="InterPro" id="IPR006016">
    <property type="entry name" value="UspA"/>
</dbReference>
<accession>A0ABY8L596</accession>
<dbReference type="EMBL" id="CP122539">
    <property type="protein sequence ID" value="WGH75209.1"/>
    <property type="molecule type" value="Genomic_DNA"/>
</dbReference>